<dbReference type="SUPFAM" id="SSF53067">
    <property type="entry name" value="Actin-like ATPase domain"/>
    <property type="match status" value="1"/>
</dbReference>
<dbReference type="EMBL" id="CAAHFG010000001">
    <property type="protein sequence ID" value="VGO11942.1"/>
    <property type="molecule type" value="Genomic_DNA"/>
</dbReference>
<gene>
    <name evidence="1" type="ORF">PDESU_00490</name>
</gene>
<keyword evidence="2" id="KW-1185">Reference proteome</keyword>
<protein>
    <recommendedName>
        <fullName evidence="3">Virulence factor SrfB</fullName>
    </recommendedName>
</protein>
<dbReference type="AlphaFoldDB" id="A0A6C2TWN0"/>
<name>A0A6C2TWN0_PONDE</name>
<dbReference type="InterPro" id="IPR009216">
    <property type="entry name" value="Virulence_factor_SrfB"/>
</dbReference>
<accession>A0A6C2TWN0</accession>
<proteinExistence type="predicted"/>
<evidence type="ECO:0000313" key="1">
    <source>
        <dbReference type="EMBL" id="VGO11942.1"/>
    </source>
</evidence>
<dbReference type="RefSeq" id="WP_136077652.1">
    <property type="nucleotide sequence ID" value="NZ_CAAHFG010000001.1"/>
</dbReference>
<sequence>MPKKYNLFANTGMQFIYTGLLSPEQGLSWHNLDGDKLWIQCRTTRDVGEVVFCVDTNTGSSFHVSGSEQGVPPAPVCIPLETLGIDESIEVAIISEDRATGQPKDVALVLDLGNSRSVGLLVEGARGGGVTHMLPARPFELTSHHLLWRNPTSKEQHSQQVFESGFVFVSDPVPPVDVKVLKKIPPRYEEEDPGKGLMAKVFKKKSGPVLLEAGREYYEAIRTDLFRDISPVRMGTEVDFHLTQSCYEREGRPEAGLSSPKRYLWAHDQLAGSYWHQFIPGQDAMGKVAGEYFKHLDKNDRDWESVPINESMALPAPAYPRRSMVTACVLELLNRAYQQINSEEYRLNTPDPNRKRLLKHLVMSYPSGLTREELGRYRIQVEKAVRIFCHTHKLDGKERTQLRMAIDEGTAGQLAFIYGETLAFESADSWLKVVGRPRQDGKHSVRIATIDIGGGTSDMVISDFMDRAGGAVTGLVCEIRHVDGANRAGDDLLEAVLQKIIIPQLANQVRLSRDATRQLFEGVSDQTLVNKKSGFLREIWKPLANRYIAMANGKDGGSFKLNEIGLVKSQRALDDFEDVIKSMSGGSIIVGGLGEKEICFNRDEFRSVVMELFRPVLTNFCDTICRFDCDIVTLAGRPSNLHDIQEFVRAMLPLPDKRIVPMGSYRTGSWYPLPDPKRPGVIGDPKSVVVVGCAIEHLCKVYGSLGSLQVTVDDDKKQLYSYYWGEVSKTKTTFRNSEALFKPGESAEAGDEKVVEIIGREIFIARRLSSWDGSQPVPTYAVRYAKGYEPHGRLLATLSCQRGAGAEAGSDESLVLAGVEGSVVAEDGSVVEAVVGEHVEIVPRGMIEAQHFLDAGVLLGIDYNKISDN</sequence>
<dbReference type="Pfam" id="PF07520">
    <property type="entry name" value="SrfB"/>
    <property type="match status" value="1"/>
</dbReference>
<dbReference type="InterPro" id="IPR043129">
    <property type="entry name" value="ATPase_NBD"/>
</dbReference>
<evidence type="ECO:0008006" key="3">
    <source>
        <dbReference type="Google" id="ProtNLM"/>
    </source>
</evidence>
<dbReference type="Proteomes" id="UP000366872">
    <property type="component" value="Unassembled WGS sequence"/>
</dbReference>
<reference evidence="1 2" key="1">
    <citation type="submission" date="2019-04" db="EMBL/GenBank/DDBJ databases">
        <authorList>
            <person name="Van Vliet M D."/>
        </authorList>
    </citation>
    <scope>NUCLEOTIDE SEQUENCE [LARGE SCALE GENOMIC DNA]</scope>
    <source>
        <strain evidence="1 2">F1</strain>
    </source>
</reference>
<evidence type="ECO:0000313" key="2">
    <source>
        <dbReference type="Proteomes" id="UP000366872"/>
    </source>
</evidence>
<organism evidence="1 2">
    <name type="scientific">Pontiella desulfatans</name>
    <dbReference type="NCBI Taxonomy" id="2750659"/>
    <lineage>
        <taxon>Bacteria</taxon>
        <taxon>Pseudomonadati</taxon>
        <taxon>Kiritimatiellota</taxon>
        <taxon>Kiritimatiellia</taxon>
        <taxon>Kiritimatiellales</taxon>
        <taxon>Pontiellaceae</taxon>
        <taxon>Pontiella</taxon>
    </lineage>
</organism>